<evidence type="ECO:0000313" key="2">
    <source>
        <dbReference type="EMBL" id="CAK0799860.1"/>
    </source>
</evidence>
<evidence type="ECO:0008006" key="4">
    <source>
        <dbReference type="Google" id="ProtNLM"/>
    </source>
</evidence>
<feature type="compositionally biased region" description="Basic residues" evidence="1">
    <location>
        <begin position="127"/>
        <end position="137"/>
    </location>
</feature>
<evidence type="ECO:0000313" key="3">
    <source>
        <dbReference type="Proteomes" id="UP001189429"/>
    </source>
</evidence>
<feature type="non-terminal residue" evidence="2">
    <location>
        <position position="189"/>
    </location>
</feature>
<reference evidence="2" key="1">
    <citation type="submission" date="2023-10" db="EMBL/GenBank/DDBJ databases">
        <authorList>
            <person name="Chen Y."/>
            <person name="Shah S."/>
            <person name="Dougan E. K."/>
            <person name="Thang M."/>
            <person name="Chan C."/>
        </authorList>
    </citation>
    <scope>NUCLEOTIDE SEQUENCE [LARGE SCALE GENOMIC DNA]</scope>
</reference>
<name>A0ABN9Q2G4_9DINO</name>
<keyword evidence="3" id="KW-1185">Reference proteome</keyword>
<gene>
    <name evidence="2" type="ORF">PCOR1329_LOCUS8184</name>
</gene>
<accession>A0ABN9Q2G4</accession>
<dbReference type="Proteomes" id="UP001189429">
    <property type="component" value="Unassembled WGS sequence"/>
</dbReference>
<feature type="compositionally biased region" description="Basic and acidic residues" evidence="1">
    <location>
        <begin position="113"/>
        <end position="126"/>
    </location>
</feature>
<organism evidence="2 3">
    <name type="scientific">Prorocentrum cordatum</name>
    <dbReference type="NCBI Taxonomy" id="2364126"/>
    <lineage>
        <taxon>Eukaryota</taxon>
        <taxon>Sar</taxon>
        <taxon>Alveolata</taxon>
        <taxon>Dinophyceae</taxon>
        <taxon>Prorocentrales</taxon>
        <taxon>Prorocentraceae</taxon>
        <taxon>Prorocentrum</taxon>
    </lineage>
</organism>
<sequence length="189" mass="20773">MLHVALGAAEHASVRAALDATRPQPAALEPPRARVRPSGRPSPRPSTAPEQQLALQDLERPPSLAPPPGVWELPARLTARRARSHPPGAAAASGDGQEMQSSCAKKDKKVRKDKTDNHYKEHNRKDKKEKKQHRHPRSSGLAEETEKVDTHFFYIGDDKDAAQMKDDTDVEEEMTLSARSEVLESGSAL</sequence>
<protein>
    <recommendedName>
        <fullName evidence="4">Mediator of RNA polymerase II transcription subunit 19</fullName>
    </recommendedName>
</protein>
<proteinExistence type="predicted"/>
<feature type="region of interest" description="Disordered" evidence="1">
    <location>
        <begin position="12"/>
        <end position="148"/>
    </location>
</feature>
<comment type="caution">
    <text evidence="2">The sequence shown here is derived from an EMBL/GenBank/DDBJ whole genome shotgun (WGS) entry which is preliminary data.</text>
</comment>
<evidence type="ECO:0000256" key="1">
    <source>
        <dbReference type="SAM" id="MobiDB-lite"/>
    </source>
</evidence>
<dbReference type="EMBL" id="CAUYUJ010002232">
    <property type="protein sequence ID" value="CAK0799860.1"/>
    <property type="molecule type" value="Genomic_DNA"/>
</dbReference>